<feature type="coiled-coil region" evidence="1">
    <location>
        <begin position="185"/>
        <end position="215"/>
    </location>
</feature>
<evidence type="ECO:0000313" key="4">
    <source>
        <dbReference type="Proteomes" id="UP001529421"/>
    </source>
</evidence>
<gene>
    <name evidence="3" type="ORF">QUW28_05080</name>
</gene>
<keyword evidence="2" id="KW-0472">Membrane</keyword>
<dbReference type="EMBL" id="JAUDDZ010000005">
    <property type="protein sequence ID" value="MDM8274872.1"/>
    <property type="molecule type" value="Genomic_DNA"/>
</dbReference>
<keyword evidence="2" id="KW-1133">Transmembrane helix</keyword>
<evidence type="ECO:0000313" key="3">
    <source>
        <dbReference type="EMBL" id="MDM8274872.1"/>
    </source>
</evidence>
<evidence type="ECO:0000256" key="1">
    <source>
        <dbReference type="SAM" id="Coils"/>
    </source>
</evidence>
<dbReference type="RefSeq" id="WP_289544985.1">
    <property type="nucleotide sequence ID" value="NZ_JAUDDZ010000005.1"/>
</dbReference>
<reference evidence="4" key="1">
    <citation type="submission" date="2023-06" db="EMBL/GenBank/DDBJ databases">
        <title>Identification and characterization of horizontal gene transfer across gut microbiota members of farm animals based on homology search.</title>
        <authorList>
            <person name="Zeman M."/>
            <person name="Kubasova T."/>
            <person name="Jahodarova E."/>
            <person name="Nykrynova M."/>
            <person name="Rychlik I."/>
        </authorList>
    </citation>
    <scope>NUCLEOTIDE SEQUENCE [LARGE SCALE GENOMIC DNA]</scope>
    <source>
        <strain evidence="4">154_Feed</strain>
    </source>
</reference>
<organism evidence="3 4">
    <name type="scientific">Enorma phocaeensis</name>
    <dbReference type="NCBI Taxonomy" id="1871019"/>
    <lineage>
        <taxon>Bacteria</taxon>
        <taxon>Bacillati</taxon>
        <taxon>Actinomycetota</taxon>
        <taxon>Coriobacteriia</taxon>
        <taxon>Coriobacteriales</taxon>
        <taxon>Coriobacteriaceae</taxon>
        <taxon>Enorma</taxon>
    </lineage>
</organism>
<dbReference type="Proteomes" id="UP001529421">
    <property type="component" value="Unassembled WGS sequence"/>
</dbReference>
<keyword evidence="1" id="KW-0175">Coiled coil</keyword>
<comment type="caution">
    <text evidence="3">The sequence shown here is derived from an EMBL/GenBank/DDBJ whole genome shotgun (WGS) entry which is preliminary data.</text>
</comment>
<feature type="transmembrane region" description="Helical" evidence="2">
    <location>
        <begin position="21"/>
        <end position="42"/>
    </location>
</feature>
<accession>A0ABT7V8P7</accession>
<sequence>MRRGFKHGIDLFIEDGAYTTLAAAVSILVVLALLFSAVTATWSMSRAGDTQVAADASALAGANVVSSYHTAATVVDASILSLGLAGLCVTGAGLVGLLIPGANALAHETVEAGIRLIETRNSFATSASRGLKTLEGSLPYLVAANGTRTCAAQTTDNVSFAGTALAVPRDSASEFPALEGDQVPTDRLEQEAWELDEAAQELSEASQETARAKEAAWLADCGRDGRNMQERAAQLSGLSDAENPDFASSITWEPMVGIERARAYYRWRLAHEAPEGQGAEAQADSAARRAFYAYALEELETARCEEVGGSMVSTVPLLPRNTAEVRATRLYTDAAWPSTMEGGSLTLHYGASCPGARGAAGPSLALAAIDSGGARECEVCRFSVGDLGKTPAASTSIDNGFEYHLREFTLALDEYAACRTRELELERAARTHAEQAGDSFEEALSVLSGKRPRIAPPGREGTLALVVSGDVSSPDELENTFADGTELGRRGAVSAAVLAPDPATAENNVLSQFFSSLSSRSGGGAAGLIDDVMGLWGELLLAYGDMGEGLASLMDDLIGGLSSFGLGPIASWMGERVEGAVRALGFEPVDLSVMKPVLTDSGNVVARSGIPGASDVQGMLRSLTPGSTDPAAIAQAVGYELGEYLSSATFTLAEIPLPGGGSLPLTVSLRDVIAPVAGG</sequence>
<keyword evidence="2" id="KW-0812">Transmembrane</keyword>
<proteinExistence type="predicted"/>
<name>A0ABT7V8P7_9ACTN</name>
<protein>
    <recommendedName>
        <fullName evidence="5">Flp pilus-assembly TadG-like N-terminal domain-containing protein</fullName>
    </recommendedName>
</protein>
<evidence type="ECO:0000256" key="2">
    <source>
        <dbReference type="SAM" id="Phobius"/>
    </source>
</evidence>
<keyword evidence="4" id="KW-1185">Reference proteome</keyword>
<evidence type="ECO:0008006" key="5">
    <source>
        <dbReference type="Google" id="ProtNLM"/>
    </source>
</evidence>